<protein>
    <submittedName>
        <fullName evidence="2">Uncharacterized protein</fullName>
    </submittedName>
</protein>
<feature type="region of interest" description="Disordered" evidence="1">
    <location>
        <begin position="185"/>
        <end position="221"/>
    </location>
</feature>
<evidence type="ECO:0000313" key="3">
    <source>
        <dbReference type="Proteomes" id="UP000765509"/>
    </source>
</evidence>
<evidence type="ECO:0000256" key="1">
    <source>
        <dbReference type="SAM" id="MobiDB-lite"/>
    </source>
</evidence>
<keyword evidence="3" id="KW-1185">Reference proteome</keyword>
<feature type="compositionally biased region" description="Polar residues" evidence="1">
    <location>
        <begin position="194"/>
        <end position="203"/>
    </location>
</feature>
<dbReference type="Proteomes" id="UP000765509">
    <property type="component" value="Unassembled WGS sequence"/>
</dbReference>
<evidence type="ECO:0000313" key="2">
    <source>
        <dbReference type="EMBL" id="MBW0557161.1"/>
    </source>
</evidence>
<feature type="compositionally biased region" description="Basic and acidic residues" evidence="1">
    <location>
        <begin position="51"/>
        <end position="60"/>
    </location>
</feature>
<dbReference type="EMBL" id="AVOT02064893">
    <property type="protein sequence ID" value="MBW0557161.1"/>
    <property type="molecule type" value="Genomic_DNA"/>
</dbReference>
<organism evidence="2 3">
    <name type="scientific">Austropuccinia psidii MF-1</name>
    <dbReference type="NCBI Taxonomy" id="1389203"/>
    <lineage>
        <taxon>Eukaryota</taxon>
        <taxon>Fungi</taxon>
        <taxon>Dikarya</taxon>
        <taxon>Basidiomycota</taxon>
        <taxon>Pucciniomycotina</taxon>
        <taxon>Pucciniomycetes</taxon>
        <taxon>Pucciniales</taxon>
        <taxon>Sphaerophragmiaceae</taxon>
        <taxon>Austropuccinia</taxon>
    </lineage>
</organism>
<comment type="caution">
    <text evidence="2">The sequence shown here is derived from an EMBL/GenBank/DDBJ whole genome shotgun (WGS) entry which is preliminary data.</text>
</comment>
<proteinExistence type="predicted"/>
<feature type="compositionally biased region" description="Basic and acidic residues" evidence="1">
    <location>
        <begin position="16"/>
        <end position="33"/>
    </location>
</feature>
<feature type="compositionally biased region" description="Polar residues" evidence="1">
    <location>
        <begin position="1"/>
        <end position="12"/>
    </location>
</feature>
<accession>A0A9Q3J8A0</accession>
<dbReference type="AlphaFoldDB" id="A0A9Q3J8A0"/>
<feature type="region of interest" description="Disordered" evidence="1">
    <location>
        <begin position="1"/>
        <end position="70"/>
    </location>
</feature>
<gene>
    <name evidence="2" type="ORF">O181_096876</name>
</gene>
<feature type="compositionally biased region" description="Basic and acidic residues" evidence="1">
    <location>
        <begin position="152"/>
        <end position="165"/>
    </location>
</feature>
<name>A0A9Q3J8A0_9BASI</name>
<sequence>MVNQSTNGNDYGQATAKKESRKTSIKNNIDEGKPVLPQEVARSPIGFSKISQEEASHKQDNNNIQKFQPFPPNMINFDPRLIMQNKDITQQNLQNSRIEIRKSEQDLSKELIQDPKEESDTYLPEDNDLFHIPSANEDSIFPEYSIKQEMTAEKESDITKTEYPIKPKPKNSTNIRNHVEQDLMENKSDPNEIYRSNSINHSTNAKEEDSPATYHNSNKENNNFNLGINYFSFDKTKESQINKKEKN</sequence>
<reference evidence="2" key="1">
    <citation type="submission" date="2021-03" db="EMBL/GenBank/DDBJ databases">
        <title>Draft genome sequence of rust myrtle Austropuccinia psidii MF-1, a brazilian biotype.</title>
        <authorList>
            <person name="Quecine M.C."/>
            <person name="Pachon D.M.R."/>
            <person name="Bonatelli M.L."/>
            <person name="Correr F.H."/>
            <person name="Franceschini L.M."/>
            <person name="Leite T.F."/>
            <person name="Margarido G.R.A."/>
            <person name="Almeida C.A."/>
            <person name="Ferrarezi J.A."/>
            <person name="Labate C.A."/>
        </authorList>
    </citation>
    <scope>NUCLEOTIDE SEQUENCE</scope>
    <source>
        <strain evidence="2">MF-1</strain>
    </source>
</reference>
<feature type="region of interest" description="Disordered" evidence="1">
    <location>
        <begin position="152"/>
        <end position="173"/>
    </location>
</feature>